<gene>
    <name evidence="2" type="ORF">KCV87_29970</name>
</gene>
<sequence>MSVEPGEPTVDEFIDADGAKLEALGAVDESRPLSEAEELADREELVGVDEEEYSHEPSGQQY</sequence>
<evidence type="ECO:0000256" key="1">
    <source>
        <dbReference type="SAM" id="MobiDB-lite"/>
    </source>
</evidence>
<name>A0AA45R3B1_9PSEU</name>
<accession>A0AA45R3B1</accession>
<reference evidence="2" key="1">
    <citation type="submission" date="2021-04" db="EMBL/GenBank/DDBJ databases">
        <title>Genomic sequence of Actinosynnema pretiosum subsp. pretiosum ATCC 31280 (C-14919).</title>
        <authorList>
            <person name="Bai L."/>
            <person name="Wang X."/>
            <person name="Xiao Y."/>
        </authorList>
    </citation>
    <scope>NUCLEOTIDE SEQUENCE</scope>
    <source>
        <strain evidence="2">ATCC 31280</strain>
    </source>
</reference>
<dbReference type="EMBL" id="CP073249">
    <property type="protein sequence ID" value="QUF03574.1"/>
    <property type="molecule type" value="Genomic_DNA"/>
</dbReference>
<dbReference type="AlphaFoldDB" id="A0AA45R3B1"/>
<dbReference type="Proteomes" id="UP000677152">
    <property type="component" value="Chromosome"/>
</dbReference>
<protein>
    <submittedName>
        <fullName evidence="2">Uncharacterized protein</fullName>
    </submittedName>
</protein>
<organism evidence="2 3">
    <name type="scientific">Actinosynnema pretiosum subsp. pretiosum</name>
    <dbReference type="NCBI Taxonomy" id="103721"/>
    <lineage>
        <taxon>Bacteria</taxon>
        <taxon>Bacillati</taxon>
        <taxon>Actinomycetota</taxon>
        <taxon>Actinomycetes</taxon>
        <taxon>Pseudonocardiales</taxon>
        <taxon>Pseudonocardiaceae</taxon>
        <taxon>Actinosynnema</taxon>
    </lineage>
</organism>
<feature type="region of interest" description="Disordered" evidence="1">
    <location>
        <begin position="27"/>
        <end position="62"/>
    </location>
</feature>
<evidence type="ECO:0000313" key="2">
    <source>
        <dbReference type="EMBL" id="QUF03574.1"/>
    </source>
</evidence>
<proteinExistence type="predicted"/>
<feature type="compositionally biased region" description="Acidic residues" evidence="1">
    <location>
        <begin position="35"/>
        <end position="53"/>
    </location>
</feature>
<evidence type="ECO:0000313" key="3">
    <source>
        <dbReference type="Proteomes" id="UP000677152"/>
    </source>
</evidence>